<keyword evidence="1" id="KW-0812">Transmembrane</keyword>
<dbReference type="RefSeq" id="WP_311672221.1">
    <property type="nucleotide sequence ID" value="NZ_JAVREQ010000003.1"/>
</dbReference>
<accession>A0ABU2NMV5</accession>
<reference evidence="3" key="1">
    <citation type="submission" date="2023-07" db="EMBL/GenBank/DDBJ databases">
        <title>30 novel species of actinomycetes from the DSMZ collection.</title>
        <authorList>
            <person name="Nouioui I."/>
        </authorList>
    </citation>
    <scope>NUCLEOTIDE SEQUENCE [LARGE SCALE GENOMIC DNA]</scope>
    <source>
        <strain evidence="3">DSM 42041</strain>
    </source>
</reference>
<comment type="caution">
    <text evidence="2">The sequence shown here is derived from an EMBL/GenBank/DDBJ whole genome shotgun (WGS) entry which is preliminary data.</text>
</comment>
<proteinExistence type="predicted"/>
<sequence>MGGFFVLNALKTTSEGPWDSSVPDTVRLMAGLGLLTEVLAVAVTAAFVALAGLRKWWFVIPALLAMTAVARMVLAPGT</sequence>
<evidence type="ECO:0000313" key="2">
    <source>
        <dbReference type="EMBL" id="MDT0378320.1"/>
    </source>
</evidence>
<protein>
    <recommendedName>
        <fullName evidence="4">DoxX family protein</fullName>
    </recommendedName>
</protein>
<name>A0ABU2NMV5_9ACTN</name>
<evidence type="ECO:0000256" key="1">
    <source>
        <dbReference type="SAM" id="Phobius"/>
    </source>
</evidence>
<keyword evidence="3" id="KW-1185">Reference proteome</keyword>
<organism evidence="2 3">
    <name type="scientific">Streptomyces hazeniae</name>
    <dbReference type="NCBI Taxonomy" id="3075538"/>
    <lineage>
        <taxon>Bacteria</taxon>
        <taxon>Bacillati</taxon>
        <taxon>Actinomycetota</taxon>
        <taxon>Actinomycetes</taxon>
        <taxon>Kitasatosporales</taxon>
        <taxon>Streptomycetaceae</taxon>
        <taxon>Streptomyces</taxon>
    </lineage>
</organism>
<keyword evidence="1" id="KW-0472">Membrane</keyword>
<keyword evidence="1" id="KW-1133">Transmembrane helix</keyword>
<evidence type="ECO:0000313" key="3">
    <source>
        <dbReference type="Proteomes" id="UP001183414"/>
    </source>
</evidence>
<evidence type="ECO:0008006" key="4">
    <source>
        <dbReference type="Google" id="ProtNLM"/>
    </source>
</evidence>
<feature type="transmembrane region" description="Helical" evidence="1">
    <location>
        <begin position="56"/>
        <end position="74"/>
    </location>
</feature>
<feature type="transmembrane region" description="Helical" evidence="1">
    <location>
        <begin position="28"/>
        <end position="49"/>
    </location>
</feature>
<dbReference type="Proteomes" id="UP001183414">
    <property type="component" value="Unassembled WGS sequence"/>
</dbReference>
<dbReference type="EMBL" id="JAVREQ010000003">
    <property type="protein sequence ID" value="MDT0378320.1"/>
    <property type="molecule type" value="Genomic_DNA"/>
</dbReference>
<gene>
    <name evidence="2" type="ORF">RM572_05940</name>
</gene>